<organism evidence="3 4">
    <name type="scientific">[Empedobacter] haloabium</name>
    <dbReference type="NCBI Taxonomy" id="592317"/>
    <lineage>
        <taxon>Bacteria</taxon>
        <taxon>Pseudomonadati</taxon>
        <taxon>Pseudomonadota</taxon>
        <taxon>Betaproteobacteria</taxon>
        <taxon>Burkholderiales</taxon>
        <taxon>Oxalobacteraceae</taxon>
        <taxon>Telluria group</taxon>
        <taxon>Telluria group incertae sedis</taxon>
    </lineage>
</organism>
<evidence type="ECO:0000313" key="4">
    <source>
        <dbReference type="Proteomes" id="UP000321323"/>
    </source>
</evidence>
<sequence length="93" mass="9805">MKRLLRYSKGAVLPACGALLALAGCGRAESEPAPPPAAPLPIETSGPSGGPSDVAGEWATRRTDRWLTPELDSFKRTLDSVDDKVELTGDEVD</sequence>
<reference evidence="3 4" key="1">
    <citation type="journal article" date="2019" name="Int. J. Syst. Evol. Microbiol.">
        <title>The Draft Whole-Genome Sequence of the Antibiotic Producer Empedobacter haloabium ATCC 31962 Provides Indications for Its Taxonomic Reclassification.</title>
        <authorList>
            <person name="Miess H."/>
            <person name="Arlt P."/>
            <person name="Apel A.K."/>
            <person name="Weber T."/>
            <person name="Nieselt K."/>
            <person name="Hanssen F."/>
            <person name="Czemmel S."/>
            <person name="Nahnsen S."/>
            <person name="Gross H."/>
        </authorList>
    </citation>
    <scope>NUCLEOTIDE SEQUENCE [LARGE SCALE GENOMIC DNA]</scope>
    <source>
        <strain evidence="3 4">ATCC 31962</strain>
    </source>
</reference>
<gene>
    <name evidence="3" type="ORF">E7V67_027110</name>
</gene>
<accession>A0ABZ1UKP5</accession>
<protein>
    <submittedName>
        <fullName evidence="3">Uncharacterized protein</fullName>
    </submittedName>
</protein>
<dbReference type="Proteomes" id="UP000321323">
    <property type="component" value="Chromosome"/>
</dbReference>
<keyword evidence="2" id="KW-0732">Signal</keyword>
<feature type="chain" id="PRO_5045309182" evidence="2">
    <location>
        <begin position="24"/>
        <end position="93"/>
    </location>
</feature>
<feature type="region of interest" description="Disordered" evidence="1">
    <location>
        <begin position="27"/>
        <end position="61"/>
    </location>
</feature>
<evidence type="ECO:0000256" key="2">
    <source>
        <dbReference type="SAM" id="SignalP"/>
    </source>
</evidence>
<evidence type="ECO:0000313" key="3">
    <source>
        <dbReference type="EMBL" id="WUR13310.1"/>
    </source>
</evidence>
<dbReference type="PROSITE" id="PS51257">
    <property type="entry name" value="PROKAR_LIPOPROTEIN"/>
    <property type="match status" value="1"/>
</dbReference>
<name>A0ABZ1UKP5_9BURK</name>
<feature type="signal peptide" evidence="2">
    <location>
        <begin position="1"/>
        <end position="23"/>
    </location>
</feature>
<evidence type="ECO:0000256" key="1">
    <source>
        <dbReference type="SAM" id="MobiDB-lite"/>
    </source>
</evidence>
<proteinExistence type="predicted"/>
<dbReference type="EMBL" id="CP136508">
    <property type="protein sequence ID" value="WUR13310.1"/>
    <property type="molecule type" value="Genomic_DNA"/>
</dbReference>
<keyword evidence="4" id="KW-1185">Reference proteome</keyword>